<dbReference type="WBParaSite" id="PDA_v2.g18535.t1">
    <property type="protein sequence ID" value="PDA_v2.g18535.t1"/>
    <property type="gene ID" value="PDA_v2.g18535"/>
</dbReference>
<feature type="compositionally biased region" description="Low complexity" evidence="1">
    <location>
        <begin position="20"/>
        <end position="33"/>
    </location>
</feature>
<sequence>MKNNTSSSSDITGTAVTAFSVSAPSSSSRFRSAIPNLPSTKTGKEVTHRTSEVYQRDFSLRTGRGVSPAPGSTGHRTALEPAGEKFDLETKMGANDDTRKDYLMEEYCEKYEEGKEEGMKEVRKEYWLSPVLQFWVNILAACLFIFNFYQLNL</sequence>
<protein>
    <submittedName>
        <fullName evidence="4">Uncharacterized protein</fullName>
    </submittedName>
</protein>
<feature type="region of interest" description="Disordered" evidence="1">
    <location>
        <begin position="61"/>
        <end position="84"/>
    </location>
</feature>
<keyword evidence="3" id="KW-1185">Reference proteome</keyword>
<keyword evidence="2" id="KW-1133">Transmembrane helix</keyword>
<accession>A0A914PQZ9</accession>
<reference evidence="4" key="1">
    <citation type="submission" date="2022-11" db="UniProtKB">
        <authorList>
            <consortium name="WormBaseParasite"/>
        </authorList>
    </citation>
    <scope>IDENTIFICATION</scope>
</reference>
<organism evidence="3 4">
    <name type="scientific">Panagrolaimus davidi</name>
    <dbReference type="NCBI Taxonomy" id="227884"/>
    <lineage>
        <taxon>Eukaryota</taxon>
        <taxon>Metazoa</taxon>
        <taxon>Ecdysozoa</taxon>
        <taxon>Nematoda</taxon>
        <taxon>Chromadorea</taxon>
        <taxon>Rhabditida</taxon>
        <taxon>Tylenchina</taxon>
        <taxon>Panagrolaimomorpha</taxon>
        <taxon>Panagrolaimoidea</taxon>
        <taxon>Panagrolaimidae</taxon>
        <taxon>Panagrolaimus</taxon>
    </lineage>
</organism>
<evidence type="ECO:0000313" key="3">
    <source>
        <dbReference type="Proteomes" id="UP000887578"/>
    </source>
</evidence>
<feature type="region of interest" description="Disordered" evidence="1">
    <location>
        <begin position="20"/>
        <end position="49"/>
    </location>
</feature>
<proteinExistence type="predicted"/>
<name>A0A914PQZ9_9BILA</name>
<evidence type="ECO:0000256" key="2">
    <source>
        <dbReference type="SAM" id="Phobius"/>
    </source>
</evidence>
<dbReference type="AlphaFoldDB" id="A0A914PQZ9"/>
<keyword evidence="2" id="KW-0812">Transmembrane</keyword>
<evidence type="ECO:0000256" key="1">
    <source>
        <dbReference type="SAM" id="MobiDB-lite"/>
    </source>
</evidence>
<evidence type="ECO:0000313" key="4">
    <source>
        <dbReference type="WBParaSite" id="PDA_v2.g18535.t1"/>
    </source>
</evidence>
<keyword evidence="2" id="KW-0472">Membrane</keyword>
<feature type="transmembrane region" description="Helical" evidence="2">
    <location>
        <begin position="126"/>
        <end position="149"/>
    </location>
</feature>
<dbReference type="Proteomes" id="UP000887578">
    <property type="component" value="Unplaced"/>
</dbReference>